<protein>
    <recommendedName>
        <fullName evidence="5">Transmembrane protein</fullName>
    </recommendedName>
</protein>
<sequence>MSNNNQNNDYSASYHVPIPTHVYTTSDRKQNNQQTTTTNKENTNIKQEKRSCLEKIKLGFYIGILSFLILLVVFIFICFVAMIFSDERSWRRSLFHSSHSSSRSAMSTGESSTD</sequence>
<dbReference type="AlphaFoldDB" id="A0A8S9ZJE5"/>
<evidence type="ECO:0000256" key="2">
    <source>
        <dbReference type="SAM" id="Phobius"/>
    </source>
</evidence>
<evidence type="ECO:0000313" key="4">
    <source>
        <dbReference type="Proteomes" id="UP000605970"/>
    </source>
</evidence>
<keyword evidence="2" id="KW-0472">Membrane</keyword>
<feature type="transmembrane region" description="Helical" evidence="2">
    <location>
        <begin position="58"/>
        <end position="84"/>
    </location>
</feature>
<keyword evidence="2" id="KW-1133">Transmembrane helix</keyword>
<organism evidence="3 4">
    <name type="scientific">Meloidogyne graminicola</name>
    <dbReference type="NCBI Taxonomy" id="189291"/>
    <lineage>
        <taxon>Eukaryota</taxon>
        <taxon>Metazoa</taxon>
        <taxon>Ecdysozoa</taxon>
        <taxon>Nematoda</taxon>
        <taxon>Chromadorea</taxon>
        <taxon>Rhabditida</taxon>
        <taxon>Tylenchina</taxon>
        <taxon>Tylenchomorpha</taxon>
        <taxon>Tylenchoidea</taxon>
        <taxon>Meloidogynidae</taxon>
        <taxon>Meloidogyninae</taxon>
        <taxon>Meloidogyne</taxon>
    </lineage>
</organism>
<evidence type="ECO:0008006" key="5">
    <source>
        <dbReference type="Google" id="ProtNLM"/>
    </source>
</evidence>
<feature type="compositionally biased region" description="Low complexity" evidence="1">
    <location>
        <begin position="31"/>
        <end position="45"/>
    </location>
</feature>
<feature type="region of interest" description="Disordered" evidence="1">
    <location>
        <begin position="23"/>
        <end position="45"/>
    </location>
</feature>
<keyword evidence="4" id="KW-1185">Reference proteome</keyword>
<gene>
    <name evidence="3" type="ORF">Mgra_00007048</name>
</gene>
<dbReference type="EMBL" id="JABEBT010000074">
    <property type="protein sequence ID" value="KAF7633553.1"/>
    <property type="molecule type" value="Genomic_DNA"/>
</dbReference>
<proteinExistence type="predicted"/>
<keyword evidence="2" id="KW-0812">Transmembrane</keyword>
<dbReference type="Proteomes" id="UP000605970">
    <property type="component" value="Unassembled WGS sequence"/>
</dbReference>
<reference evidence="3" key="1">
    <citation type="journal article" date="2020" name="Ecol. Evol.">
        <title>Genome structure and content of the rice root-knot nematode (Meloidogyne graminicola).</title>
        <authorList>
            <person name="Phan N.T."/>
            <person name="Danchin E.G.J."/>
            <person name="Klopp C."/>
            <person name="Perfus-Barbeoch L."/>
            <person name="Kozlowski D.K."/>
            <person name="Koutsovoulos G.D."/>
            <person name="Lopez-Roques C."/>
            <person name="Bouchez O."/>
            <person name="Zahm M."/>
            <person name="Besnard G."/>
            <person name="Bellafiore S."/>
        </authorList>
    </citation>
    <scope>NUCLEOTIDE SEQUENCE</scope>
    <source>
        <strain evidence="3">VN-18</strain>
    </source>
</reference>
<evidence type="ECO:0000256" key="1">
    <source>
        <dbReference type="SAM" id="MobiDB-lite"/>
    </source>
</evidence>
<comment type="caution">
    <text evidence="3">The sequence shown here is derived from an EMBL/GenBank/DDBJ whole genome shotgun (WGS) entry which is preliminary data.</text>
</comment>
<evidence type="ECO:0000313" key="3">
    <source>
        <dbReference type="EMBL" id="KAF7633553.1"/>
    </source>
</evidence>
<accession>A0A8S9ZJE5</accession>
<name>A0A8S9ZJE5_9BILA</name>